<dbReference type="PANTHER" id="PTHR42834:SF1">
    <property type="entry name" value="ENDONUCLEASE_EXONUCLEASE_PHOSPHATASE FAMILY PROTEIN (AFU_ORTHOLOGUE AFUA_3G09210)"/>
    <property type="match status" value="1"/>
</dbReference>
<feature type="signal peptide" evidence="2">
    <location>
        <begin position="1"/>
        <end position="28"/>
    </location>
</feature>
<accession>A0ABV2AWJ2</accession>
<feature type="region of interest" description="Disordered" evidence="1">
    <location>
        <begin position="168"/>
        <end position="193"/>
    </location>
</feature>
<evidence type="ECO:0000259" key="3">
    <source>
        <dbReference type="PROSITE" id="PS51841"/>
    </source>
</evidence>
<dbReference type="Proteomes" id="UP001460888">
    <property type="component" value="Unassembled WGS sequence"/>
</dbReference>
<dbReference type="EMBL" id="APND01000001">
    <property type="protein sequence ID" value="MES1928000.1"/>
    <property type="molecule type" value="Genomic_DNA"/>
</dbReference>
<protein>
    <recommendedName>
        <fullName evidence="3">LTD domain-containing protein</fullName>
    </recommendedName>
</protein>
<dbReference type="InterPro" id="IPR005135">
    <property type="entry name" value="Endo/exonuclease/phosphatase"/>
</dbReference>
<evidence type="ECO:0000256" key="2">
    <source>
        <dbReference type="SAM" id="SignalP"/>
    </source>
</evidence>
<organism evidence="4 5">
    <name type="scientific">Salinisphaera dokdonensis CL-ES53</name>
    <dbReference type="NCBI Taxonomy" id="1304272"/>
    <lineage>
        <taxon>Bacteria</taxon>
        <taxon>Pseudomonadati</taxon>
        <taxon>Pseudomonadota</taxon>
        <taxon>Gammaproteobacteria</taxon>
        <taxon>Salinisphaerales</taxon>
        <taxon>Salinisphaeraceae</taxon>
        <taxon>Salinisphaera</taxon>
    </lineage>
</organism>
<dbReference type="RefSeq" id="WP_353108806.1">
    <property type="nucleotide sequence ID" value="NZ_APND01000001.1"/>
</dbReference>
<name>A0ABV2AWJ2_9GAMM</name>
<dbReference type="PROSITE" id="PS51841">
    <property type="entry name" value="LTD"/>
    <property type="match status" value="1"/>
</dbReference>
<keyword evidence="2" id="KW-0732">Signal</keyword>
<gene>
    <name evidence="4" type="ORF">SADO_02055</name>
</gene>
<evidence type="ECO:0000313" key="4">
    <source>
        <dbReference type="EMBL" id="MES1928000.1"/>
    </source>
</evidence>
<proteinExistence type="predicted"/>
<reference evidence="4 5" key="1">
    <citation type="submission" date="2013-03" db="EMBL/GenBank/DDBJ databases">
        <title>Salinisphaera dokdonensis CL-ES53 Genome Sequencing.</title>
        <authorList>
            <person name="Li C."/>
            <person name="Lai Q."/>
            <person name="Shao Z."/>
        </authorList>
    </citation>
    <scope>NUCLEOTIDE SEQUENCE [LARGE SCALE GENOMIC DNA]</scope>
    <source>
        <strain evidence="4 5">CL-ES53</strain>
    </source>
</reference>
<feature type="chain" id="PRO_5046082412" description="LTD domain-containing protein" evidence="2">
    <location>
        <begin position="29"/>
        <end position="906"/>
    </location>
</feature>
<dbReference type="Pfam" id="PF03372">
    <property type="entry name" value="Exo_endo_phos"/>
    <property type="match status" value="1"/>
</dbReference>
<comment type="caution">
    <text evidence="4">The sequence shown here is derived from an EMBL/GenBank/DDBJ whole genome shotgun (WGS) entry which is preliminary data.</text>
</comment>
<dbReference type="Gene3D" id="3.60.10.10">
    <property type="entry name" value="Endonuclease/exonuclease/phosphatase"/>
    <property type="match status" value="1"/>
</dbReference>
<feature type="region of interest" description="Disordered" evidence="1">
    <location>
        <begin position="847"/>
        <end position="869"/>
    </location>
</feature>
<keyword evidence="5" id="KW-1185">Reference proteome</keyword>
<dbReference type="InterPro" id="IPR036691">
    <property type="entry name" value="Endo/exonu/phosph_ase_sf"/>
</dbReference>
<feature type="domain" description="LTD" evidence="3">
    <location>
        <begin position="24"/>
        <end position="149"/>
    </location>
</feature>
<dbReference type="SUPFAM" id="SSF56219">
    <property type="entry name" value="DNase I-like"/>
    <property type="match status" value="1"/>
</dbReference>
<dbReference type="PANTHER" id="PTHR42834">
    <property type="entry name" value="ENDONUCLEASE/EXONUCLEASE/PHOSPHATASE FAMILY PROTEIN (AFU_ORTHOLOGUE AFUA_3G09210)"/>
    <property type="match status" value="1"/>
</dbReference>
<dbReference type="InterPro" id="IPR001322">
    <property type="entry name" value="Lamin_tail_dom"/>
</dbReference>
<evidence type="ECO:0000313" key="5">
    <source>
        <dbReference type="Proteomes" id="UP001460888"/>
    </source>
</evidence>
<evidence type="ECO:0000256" key="1">
    <source>
        <dbReference type="SAM" id="MobiDB-lite"/>
    </source>
</evidence>
<dbReference type="NCBIfam" id="NF033191">
    <property type="entry name" value="JDVT-CTERM"/>
    <property type="match status" value="1"/>
</dbReference>
<sequence length="906" mass="92486">MACSFCALRALRLAATALVACVATSAYAQSSILINELDADTPGIDSAEFVELSDGGAGNTALDGFVLVFYNGSNDESYAAYDLDGAVTSANGYYLLGNAGVPGVITTFGSNGLQNGQDAIALYRADADDFPTGTAVTTENLVDAVVYGTDDSDDPELAVLLADGAPQLNEAANGDKDNESLQRMPDGSGTGRDTSVFMAALATPNAENGSGGGSGDPGDDDGIPADAITGLRIFDIQGAGHLSPRAGNAVAGVPGVVTAVTGNSFYFQDPAGDGDDATSDAVLVFTGGTPMRFDGMPVAVGDVVAVAGTVTEFFPGGDETNLPTTEIATGSDGSTRLIADPGAVFDNTDITPVTIGQAGRQAPNAIIDNDTNGNVIDSTGATFDPAEDGLDFYESLEAMRVRVAQGMAVSPTSRFGEVFLVPDAGANATGINTRGGITLVERGDAVDYNPERIQIDDTLLDDAMPAVNTGALFREVVGVLGYGFGNFEILPDTLADPQPSALSRSGIGVLARGDTLTVAGYNVENLDPNDEDGDTDVADGKFEAIAAQIVDRLGAPDIVALQEVQDNDGSAGSSVPEGGSADDLVVDGDETLARLADAIVEAGGPRYAYAEVAPEALADGGQPGGNIRVAYLYDATRVSLVEGSDGAGDANTATAVSADAEGQLALTLNPGRIAPTDPAFENSRKPVAALFAFKDERVLLVNNHFSSKGGSSPLFGTLQPYENGSADARTAQAAVVNAFVDDALATVSQAHIGLVGDFNEFGFLPPMATLTGADEAVPVVADLLDSLDATERYTYVFEGNSQALDHFFASPALAATATARVAHVNAEFADQVSDHDPIVASFDLSRASEGGDEGAGGNDNNDDGSGSGGGCTLGNGRDASLVLLLCAAALTLGWRRRRRHAMPAII</sequence>